<feature type="region of interest" description="Disordered" evidence="1">
    <location>
        <begin position="140"/>
        <end position="159"/>
    </location>
</feature>
<proteinExistence type="predicted"/>
<reference evidence="2 3" key="1">
    <citation type="submission" date="2020-04" db="EMBL/GenBank/DDBJ databases">
        <authorList>
            <person name="De Canck E."/>
        </authorList>
    </citation>
    <scope>NUCLEOTIDE SEQUENCE [LARGE SCALE GENOMIC DNA]</scope>
    <source>
        <strain evidence="2 3">LMG 28614</strain>
    </source>
</reference>
<evidence type="ECO:0000256" key="1">
    <source>
        <dbReference type="SAM" id="MobiDB-lite"/>
    </source>
</evidence>
<gene>
    <name evidence="2" type="ORF">LMG28614_00731</name>
</gene>
<dbReference type="Proteomes" id="UP000494365">
    <property type="component" value="Unassembled WGS sequence"/>
</dbReference>
<evidence type="ECO:0000313" key="2">
    <source>
        <dbReference type="EMBL" id="CAB3778784.1"/>
    </source>
</evidence>
<name>A0A6S7AXJ9_9BURK</name>
<dbReference type="AlphaFoldDB" id="A0A6S7AXJ9"/>
<evidence type="ECO:0000313" key="3">
    <source>
        <dbReference type="Proteomes" id="UP000494365"/>
    </source>
</evidence>
<dbReference type="EMBL" id="CADIKK010000002">
    <property type="protein sequence ID" value="CAB3778784.1"/>
    <property type="molecule type" value="Genomic_DNA"/>
</dbReference>
<organism evidence="2 3">
    <name type="scientific">Paraburkholderia ultramafica</name>
    <dbReference type="NCBI Taxonomy" id="1544867"/>
    <lineage>
        <taxon>Bacteria</taxon>
        <taxon>Pseudomonadati</taxon>
        <taxon>Pseudomonadota</taxon>
        <taxon>Betaproteobacteria</taxon>
        <taxon>Burkholderiales</taxon>
        <taxon>Burkholderiaceae</taxon>
        <taxon>Paraburkholderia</taxon>
    </lineage>
</organism>
<protein>
    <submittedName>
        <fullName evidence="2">Uncharacterized protein</fullName>
    </submittedName>
</protein>
<keyword evidence="3" id="KW-1185">Reference proteome</keyword>
<accession>A0A6S7AXJ9</accession>
<sequence>MTSSTLLVYVQWTGHVLAAATVAAPPGQDIQPAALAGLQLPVRYIGGSSSPDVEVCVPAEELAVLPVDSQAVKIDSALSMEVRPDRSVAALGSVPLASSFVKFTANNTLTVTFPSPSTDKALVWARVQPQLVSNLGQLADGSRTAHGEDPGTGTVNLTMQPPLPHSVPYSILVLVSGFPPLLFTLTTP</sequence>